<comment type="caution">
    <text evidence="2">The sequence shown here is derived from an EMBL/GenBank/DDBJ whole genome shotgun (WGS) entry which is preliminary data.</text>
</comment>
<sequence length="152" mass="17178">MSIKLGSFDVIIGMDWLSKYHARIICDENVIHIPINGETLIIRVMEKKSDEKRLEDIPVVREFLEVFPEDLPGLPPVRQQPEQDIEYDFDASIAKGFTTASVPVTTASATPEVSTAAANLVYIRRGAEKRKDKGKAIMKEDEYVQKKTKKKT</sequence>
<organism evidence="2 3">
    <name type="scientific">Tanacetum coccineum</name>
    <dbReference type="NCBI Taxonomy" id="301880"/>
    <lineage>
        <taxon>Eukaryota</taxon>
        <taxon>Viridiplantae</taxon>
        <taxon>Streptophyta</taxon>
        <taxon>Embryophyta</taxon>
        <taxon>Tracheophyta</taxon>
        <taxon>Spermatophyta</taxon>
        <taxon>Magnoliopsida</taxon>
        <taxon>eudicotyledons</taxon>
        <taxon>Gunneridae</taxon>
        <taxon>Pentapetalae</taxon>
        <taxon>asterids</taxon>
        <taxon>campanulids</taxon>
        <taxon>Asterales</taxon>
        <taxon>Asteraceae</taxon>
        <taxon>Asteroideae</taxon>
        <taxon>Anthemideae</taxon>
        <taxon>Anthemidinae</taxon>
        <taxon>Tanacetum</taxon>
    </lineage>
</organism>
<evidence type="ECO:0000256" key="1">
    <source>
        <dbReference type="SAM" id="MobiDB-lite"/>
    </source>
</evidence>
<dbReference type="Pfam" id="PF08284">
    <property type="entry name" value="RVP_2"/>
    <property type="match status" value="1"/>
</dbReference>
<keyword evidence="2" id="KW-0695">RNA-directed DNA polymerase</keyword>
<dbReference type="Proteomes" id="UP001151760">
    <property type="component" value="Unassembled WGS sequence"/>
</dbReference>
<proteinExistence type="predicted"/>
<feature type="region of interest" description="Disordered" evidence="1">
    <location>
        <begin position="129"/>
        <end position="152"/>
    </location>
</feature>
<reference evidence="2" key="2">
    <citation type="submission" date="2022-01" db="EMBL/GenBank/DDBJ databases">
        <authorList>
            <person name="Yamashiro T."/>
            <person name="Shiraishi A."/>
            <person name="Satake H."/>
            <person name="Nakayama K."/>
        </authorList>
    </citation>
    <scope>NUCLEOTIDE SEQUENCE</scope>
</reference>
<gene>
    <name evidence="2" type="ORF">Tco_0841515</name>
</gene>
<keyword evidence="3" id="KW-1185">Reference proteome</keyword>
<accession>A0ABQ5B0G9</accession>
<protein>
    <submittedName>
        <fullName evidence="2">Reverse transcriptase domain-containing protein</fullName>
    </submittedName>
</protein>
<feature type="compositionally biased region" description="Basic and acidic residues" evidence="1">
    <location>
        <begin position="129"/>
        <end position="145"/>
    </location>
</feature>
<name>A0ABQ5B0G9_9ASTR</name>
<keyword evidence="2" id="KW-0808">Transferase</keyword>
<evidence type="ECO:0000313" key="2">
    <source>
        <dbReference type="EMBL" id="GJT07053.1"/>
    </source>
</evidence>
<dbReference type="InterPro" id="IPR021109">
    <property type="entry name" value="Peptidase_aspartic_dom_sf"/>
</dbReference>
<dbReference type="EMBL" id="BQNB010012719">
    <property type="protein sequence ID" value="GJT07053.1"/>
    <property type="molecule type" value="Genomic_DNA"/>
</dbReference>
<keyword evidence="2" id="KW-0548">Nucleotidyltransferase</keyword>
<evidence type="ECO:0000313" key="3">
    <source>
        <dbReference type="Proteomes" id="UP001151760"/>
    </source>
</evidence>
<dbReference type="Gene3D" id="2.40.70.10">
    <property type="entry name" value="Acid Proteases"/>
    <property type="match status" value="1"/>
</dbReference>
<reference evidence="2" key="1">
    <citation type="journal article" date="2022" name="Int. J. Mol. Sci.">
        <title>Draft Genome of Tanacetum Coccineum: Genomic Comparison of Closely Related Tanacetum-Family Plants.</title>
        <authorList>
            <person name="Yamashiro T."/>
            <person name="Shiraishi A."/>
            <person name="Nakayama K."/>
            <person name="Satake H."/>
        </authorList>
    </citation>
    <scope>NUCLEOTIDE SEQUENCE</scope>
</reference>
<dbReference type="GO" id="GO:0003964">
    <property type="term" value="F:RNA-directed DNA polymerase activity"/>
    <property type="evidence" value="ECO:0007669"/>
    <property type="project" value="UniProtKB-KW"/>
</dbReference>